<feature type="region of interest" description="Disordered" evidence="5">
    <location>
        <begin position="123"/>
        <end position="150"/>
    </location>
</feature>
<comment type="subcellular location">
    <subcellularLocation>
        <location evidence="1">Membrane</location>
        <topology evidence="1">Multi-pass membrane protein</topology>
    </subcellularLocation>
</comment>
<dbReference type="EMBL" id="JACIVE010000017">
    <property type="protein sequence ID" value="MBB1094856.1"/>
    <property type="molecule type" value="Genomic_DNA"/>
</dbReference>
<evidence type="ECO:0000313" key="10">
    <source>
        <dbReference type="Proteomes" id="UP000534578"/>
    </source>
</evidence>
<reference evidence="9 10" key="1">
    <citation type="submission" date="2020-07" db="EMBL/GenBank/DDBJ databases">
        <title>Description of Limosilactobacillus balticus sp. nov., Limosilactobacillus agrestis sp. nov., Limosilactobacillus albertensis sp. nov., Limosilactobacillus rudii sp. nov., Limosilactobacillus fastidiosus sp. nov., five novel Limosilactobacillus species isolated from the vertebrate gastrointestinal tract, and proposal of 6 subspecies of Limosilactobacillus reuteri adapted to the gastrointestinal tract of specific vertebrate hosts.</title>
        <authorList>
            <person name="Li F."/>
            <person name="Cheng C."/>
            <person name="Zheng J."/>
            <person name="Quevedo R.M."/>
            <person name="Li J."/>
            <person name="Roos S."/>
            <person name="Gaenzle M.G."/>
            <person name="Walter J."/>
        </authorList>
    </citation>
    <scope>NUCLEOTIDE SEQUENCE [LARGE SCALE GENOMIC DNA]</scope>
    <source>
        <strain evidence="9 10">BG-MG3-A</strain>
    </source>
</reference>
<evidence type="ECO:0000256" key="3">
    <source>
        <dbReference type="ARBA" id="ARBA00022989"/>
    </source>
</evidence>
<feature type="transmembrane region" description="Helical" evidence="6">
    <location>
        <begin position="60"/>
        <end position="86"/>
    </location>
</feature>
<feature type="domain" description="Zinc-ribbon" evidence="8">
    <location>
        <begin position="152"/>
        <end position="174"/>
    </location>
</feature>
<evidence type="ECO:0000256" key="4">
    <source>
        <dbReference type="ARBA" id="ARBA00023136"/>
    </source>
</evidence>
<dbReference type="Proteomes" id="UP000534578">
    <property type="component" value="Unassembled WGS sequence"/>
</dbReference>
<proteinExistence type="predicted"/>
<feature type="domain" description="TM2" evidence="7">
    <location>
        <begin position="26"/>
        <end position="78"/>
    </location>
</feature>
<sequence length="177" mass="19996">MVSILDKSKLTDKELLIFNQEVADRKKNPVIAYLLWWFTGFMGGHRYYFGKYGSAIAMTLIFWLLVWLFGLGLIITGIWALVDVFLISGWLKRDNEEVSKEVFDELMMKHQYMAANQAENVSSPAQQATQPVESNGDDEQESPADSTVTPRFCPNCGYQLESSMAFCPECGTKIANS</sequence>
<evidence type="ECO:0000256" key="6">
    <source>
        <dbReference type="SAM" id="Phobius"/>
    </source>
</evidence>
<organism evidence="9 10">
    <name type="scientific">Limosilactobacillus agrestis</name>
    <dbReference type="NCBI Taxonomy" id="2759748"/>
    <lineage>
        <taxon>Bacteria</taxon>
        <taxon>Bacillati</taxon>
        <taxon>Bacillota</taxon>
        <taxon>Bacilli</taxon>
        <taxon>Lactobacillales</taxon>
        <taxon>Lactobacillaceae</taxon>
        <taxon>Limosilactobacillus</taxon>
    </lineage>
</organism>
<keyword evidence="2 6" id="KW-0812">Transmembrane</keyword>
<comment type="caution">
    <text evidence="9">The sequence shown here is derived from an EMBL/GenBank/DDBJ whole genome shotgun (WGS) entry which is preliminary data.</text>
</comment>
<gene>
    <name evidence="9" type="ORF">H5R92_01295</name>
</gene>
<dbReference type="AlphaFoldDB" id="A0A7W3UFX7"/>
<evidence type="ECO:0000259" key="8">
    <source>
        <dbReference type="Pfam" id="PF13240"/>
    </source>
</evidence>
<dbReference type="RefSeq" id="WP_182577829.1">
    <property type="nucleotide sequence ID" value="NZ_JACIVE010000017.1"/>
</dbReference>
<name>A0A7W3UFX7_9LACO</name>
<evidence type="ECO:0000256" key="2">
    <source>
        <dbReference type="ARBA" id="ARBA00022692"/>
    </source>
</evidence>
<evidence type="ECO:0000259" key="7">
    <source>
        <dbReference type="Pfam" id="PF05154"/>
    </source>
</evidence>
<evidence type="ECO:0000256" key="5">
    <source>
        <dbReference type="SAM" id="MobiDB-lite"/>
    </source>
</evidence>
<keyword evidence="4 6" id="KW-0472">Membrane</keyword>
<feature type="compositionally biased region" description="Polar residues" evidence="5">
    <location>
        <begin position="123"/>
        <end position="133"/>
    </location>
</feature>
<evidence type="ECO:0000256" key="1">
    <source>
        <dbReference type="ARBA" id="ARBA00004141"/>
    </source>
</evidence>
<dbReference type="Pfam" id="PF13240">
    <property type="entry name" value="Zn_Ribbon_1"/>
    <property type="match status" value="1"/>
</dbReference>
<dbReference type="InterPro" id="IPR026870">
    <property type="entry name" value="Zinc_ribbon_dom"/>
</dbReference>
<accession>A0A7W3UFX7</accession>
<protein>
    <submittedName>
        <fullName evidence="9">NINE protein</fullName>
    </submittedName>
</protein>
<keyword evidence="3 6" id="KW-1133">Transmembrane helix</keyword>
<feature type="transmembrane region" description="Helical" evidence="6">
    <location>
        <begin position="30"/>
        <end position="48"/>
    </location>
</feature>
<evidence type="ECO:0000313" key="9">
    <source>
        <dbReference type="EMBL" id="MBB1094856.1"/>
    </source>
</evidence>
<dbReference type="InterPro" id="IPR007829">
    <property type="entry name" value="TM2"/>
</dbReference>
<dbReference type="GO" id="GO:0016020">
    <property type="term" value="C:membrane"/>
    <property type="evidence" value="ECO:0007669"/>
    <property type="project" value="UniProtKB-SubCell"/>
</dbReference>
<dbReference type="Pfam" id="PF05154">
    <property type="entry name" value="TM2"/>
    <property type="match status" value="1"/>
</dbReference>